<feature type="region of interest" description="Disordered" evidence="1">
    <location>
        <begin position="1"/>
        <end position="27"/>
    </location>
</feature>
<gene>
    <name evidence="3" type="ORF">EAH89_21690</name>
</gene>
<dbReference type="InterPro" id="IPR019060">
    <property type="entry name" value="DUF2382"/>
</dbReference>
<dbReference type="OrthoDB" id="7282367at2"/>
<dbReference type="AlphaFoldDB" id="A0A502FIS7"/>
<feature type="domain" description="DUF2382" evidence="2">
    <location>
        <begin position="31"/>
        <end position="139"/>
    </location>
</feature>
<dbReference type="RefSeq" id="WP_140885826.1">
    <property type="nucleotide sequence ID" value="NZ_RCZP01000029.1"/>
</dbReference>
<evidence type="ECO:0000256" key="1">
    <source>
        <dbReference type="SAM" id="MobiDB-lite"/>
    </source>
</evidence>
<dbReference type="EMBL" id="RCZP01000029">
    <property type="protein sequence ID" value="TPG49321.1"/>
    <property type="molecule type" value="Genomic_DNA"/>
</dbReference>
<dbReference type="Proteomes" id="UP000317078">
    <property type="component" value="Unassembled WGS sequence"/>
</dbReference>
<sequence length="167" mass="18476">MSPEQGAGTPGVEQTRPSGSPLASGRTEEVIPLVEEILHLGKRVVETGRVRVSLTTETVEETLRETLRSRHAEVEHVPIGREVSQVPVTRQEGNVIIVPVVEEVLIVTKKLVLKEEIHLRFVDSEESVEQPAERRVQRATVERLVPKQAGSPAGTAEWTDNTKGRQQ</sequence>
<evidence type="ECO:0000313" key="3">
    <source>
        <dbReference type="EMBL" id="TPG49321.1"/>
    </source>
</evidence>
<accession>A0A502FIS7</accession>
<organism evidence="3 4">
    <name type="scientific">Muricoccus nepalensis</name>
    <dbReference type="NCBI Taxonomy" id="1854500"/>
    <lineage>
        <taxon>Bacteria</taxon>
        <taxon>Pseudomonadati</taxon>
        <taxon>Pseudomonadota</taxon>
        <taxon>Alphaproteobacteria</taxon>
        <taxon>Acetobacterales</taxon>
        <taxon>Roseomonadaceae</taxon>
        <taxon>Muricoccus</taxon>
    </lineage>
</organism>
<proteinExistence type="predicted"/>
<feature type="region of interest" description="Disordered" evidence="1">
    <location>
        <begin position="127"/>
        <end position="167"/>
    </location>
</feature>
<comment type="caution">
    <text evidence="3">The sequence shown here is derived from an EMBL/GenBank/DDBJ whole genome shotgun (WGS) entry which is preliminary data.</text>
</comment>
<evidence type="ECO:0000313" key="4">
    <source>
        <dbReference type="Proteomes" id="UP000317078"/>
    </source>
</evidence>
<evidence type="ECO:0000259" key="2">
    <source>
        <dbReference type="Pfam" id="PF09557"/>
    </source>
</evidence>
<reference evidence="3 4" key="1">
    <citation type="journal article" date="2019" name="Environ. Microbiol.">
        <title>Species interactions and distinct microbial communities in high Arctic permafrost affected cryosols are associated with the CH4 and CO2 gas fluxes.</title>
        <authorList>
            <person name="Altshuler I."/>
            <person name="Hamel J."/>
            <person name="Turney S."/>
            <person name="Magnuson E."/>
            <person name="Levesque R."/>
            <person name="Greer C."/>
            <person name="Whyte L.G."/>
        </authorList>
    </citation>
    <scope>NUCLEOTIDE SEQUENCE [LARGE SCALE GENOMIC DNA]</scope>
    <source>
        <strain evidence="3 4">S9.3B</strain>
    </source>
</reference>
<feature type="compositionally biased region" description="Basic and acidic residues" evidence="1">
    <location>
        <begin position="131"/>
        <end position="145"/>
    </location>
</feature>
<protein>
    <submittedName>
        <fullName evidence="3">DUF2382 domain-containing protein</fullName>
    </submittedName>
</protein>
<dbReference type="Pfam" id="PF09557">
    <property type="entry name" value="DUF2382"/>
    <property type="match status" value="1"/>
</dbReference>
<keyword evidence="4" id="KW-1185">Reference proteome</keyword>
<name>A0A502FIS7_9PROT</name>